<name>A0A7R9VG35_9CHLO</name>
<evidence type="ECO:0000313" key="1">
    <source>
        <dbReference type="EMBL" id="CAD8294577.1"/>
    </source>
</evidence>
<dbReference type="AlphaFoldDB" id="A0A7R9VG35"/>
<proteinExistence type="predicted"/>
<accession>A0A7R9VG35</accession>
<protein>
    <submittedName>
        <fullName evidence="1">Uncharacterized protein</fullName>
    </submittedName>
</protein>
<reference evidence="1" key="1">
    <citation type="submission" date="2021-01" db="EMBL/GenBank/DDBJ databases">
        <authorList>
            <person name="Corre E."/>
            <person name="Pelletier E."/>
            <person name="Niang G."/>
            <person name="Scheremetjew M."/>
            <person name="Finn R."/>
            <person name="Kale V."/>
            <person name="Holt S."/>
            <person name="Cochrane G."/>
            <person name="Meng A."/>
            <person name="Brown T."/>
            <person name="Cohen L."/>
        </authorList>
    </citation>
    <scope>NUCLEOTIDE SEQUENCE</scope>
    <source>
        <strain evidence="1">CCMP219</strain>
    </source>
</reference>
<gene>
    <name evidence="1" type="ORF">CEUR00632_LOCUS12588</name>
</gene>
<organism evidence="1">
    <name type="scientific">Chlamydomonas euryale</name>
    <dbReference type="NCBI Taxonomy" id="1486919"/>
    <lineage>
        <taxon>Eukaryota</taxon>
        <taxon>Viridiplantae</taxon>
        <taxon>Chlorophyta</taxon>
        <taxon>core chlorophytes</taxon>
        <taxon>Chlorophyceae</taxon>
        <taxon>CS clade</taxon>
        <taxon>Chlamydomonadales</taxon>
        <taxon>Chlamydomonadaceae</taxon>
        <taxon>Chlamydomonas</taxon>
    </lineage>
</organism>
<sequence length="113" mass="11913">MAPPSLSCGCCEWGWLLRAAADVASGCRCCKRLQMLQAAADVACGAAVASGGMVVRLCRPDGSIQWTVLQDSLVVGSGRTRRPSGKLWCGSVGCGCSHLRLTERGEKRNFAQP</sequence>
<dbReference type="EMBL" id="HBEC01027282">
    <property type="protein sequence ID" value="CAD8294577.1"/>
    <property type="molecule type" value="Transcribed_RNA"/>
</dbReference>